<dbReference type="Gene3D" id="3.40.50.720">
    <property type="entry name" value="NAD(P)-binding Rossmann-like Domain"/>
    <property type="match status" value="1"/>
</dbReference>
<keyword evidence="2 12" id="KW-0479">Metal-binding</keyword>
<comment type="cofactor">
    <cofactor evidence="1 12">
        <name>Zn(2+)</name>
        <dbReference type="ChEBI" id="CHEBI:29105"/>
    </cofactor>
</comment>
<feature type="domain" description="Enoyl reductase (ER)" evidence="13">
    <location>
        <begin position="14"/>
        <end position="346"/>
    </location>
</feature>
<comment type="pathway">
    <text evidence="6">Metabolic intermediate biosynthesis; 2-deoxystreptamine biosynthesis; 2-deoxystreptamine from D-glucose 6-phosphate: step 3/4.</text>
</comment>
<comment type="function">
    <text evidence="5">Catalyzes the oxidation of 2-deoxy-scyllo-inosamine (DOIA) with NAD(+) or NADP(+), forming 3-amino-2,3-dideoxy-scyllo-inosose (amino-DOI).</text>
</comment>
<keyword evidence="15" id="KW-1185">Reference proteome</keyword>
<evidence type="ECO:0000313" key="14">
    <source>
        <dbReference type="EMBL" id="SFT04665.1"/>
    </source>
</evidence>
<keyword evidence="4" id="KW-0560">Oxidoreductase</keyword>
<dbReference type="PROSITE" id="PS00059">
    <property type="entry name" value="ADH_ZINC"/>
    <property type="match status" value="1"/>
</dbReference>
<evidence type="ECO:0000256" key="2">
    <source>
        <dbReference type="ARBA" id="ARBA00022723"/>
    </source>
</evidence>
<keyword evidence="3 12" id="KW-0862">Zinc</keyword>
<dbReference type="AlphaFoldDB" id="A0A1I6UT92"/>
<dbReference type="Proteomes" id="UP000198873">
    <property type="component" value="Unassembled WGS sequence"/>
</dbReference>
<protein>
    <recommendedName>
        <fullName evidence="9">2-deoxy-scyllo-inosamine dehydrogenase</fullName>
        <ecNumber evidence="8">1.1.1.329</ecNumber>
    </recommendedName>
</protein>
<dbReference type="Gene3D" id="3.90.180.10">
    <property type="entry name" value="Medium-chain alcohol dehydrogenases, catalytic domain"/>
    <property type="match status" value="1"/>
</dbReference>
<dbReference type="PANTHER" id="PTHR43401:SF2">
    <property type="entry name" value="L-THREONINE 3-DEHYDROGENASE"/>
    <property type="match status" value="1"/>
</dbReference>
<dbReference type="InterPro" id="IPR002328">
    <property type="entry name" value="ADH_Zn_CS"/>
</dbReference>
<dbReference type="EC" id="1.1.1.329" evidence="8"/>
<dbReference type="EMBL" id="FPAB01000006">
    <property type="protein sequence ID" value="SFT04665.1"/>
    <property type="molecule type" value="Genomic_DNA"/>
</dbReference>
<dbReference type="Pfam" id="PF08240">
    <property type="entry name" value="ADH_N"/>
    <property type="match status" value="1"/>
</dbReference>
<dbReference type="Pfam" id="PF00107">
    <property type="entry name" value="ADH_zinc_N"/>
    <property type="match status" value="1"/>
</dbReference>
<evidence type="ECO:0000256" key="4">
    <source>
        <dbReference type="ARBA" id="ARBA00023002"/>
    </source>
</evidence>
<dbReference type="PANTHER" id="PTHR43401">
    <property type="entry name" value="L-THREONINE 3-DEHYDROGENASE"/>
    <property type="match status" value="1"/>
</dbReference>
<sequence>MLVMNAEQRYVRVSGPRQLEERAGDEQPPAPDGVIVDITYSGICGTDVHGYTDGHMLPPAVFGHEWTGTVRAVGAEVTGVRAGQRVVGGVGPACGRCRQCLAGHARQCDTVFAEANGVDEAAPAHGAFATRVRVSARRVIPVPDALSDIEAALVEPATVTFHAVRRTALELGSVVVVQGAGPIGLLTAQHARNAGAGRIIVSEPSAARRGTAGKLGFRDVVAPPELAGVLERATDGLGADVLFECTGVASLFQPSAELVRRGGTLALLGFPLTPSTVSYGDWQSRELTVIGSLAYNHEDFVGTMRAIAGRRIDVAALHTGTVGLSQLGDLLEELDSGESAHTKVLVDPRA</sequence>
<reference evidence="15" key="1">
    <citation type="submission" date="2016-10" db="EMBL/GenBank/DDBJ databases">
        <authorList>
            <person name="Varghese N."/>
            <person name="Submissions S."/>
        </authorList>
    </citation>
    <scope>NUCLEOTIDE SEQUENCE [LARGE SCALE GENOMIC DNA]</scope>
    <source>
        <strain evidence="15">CGMCC 4.7047</strain>
    </source>
</reference>
<dbReference type="GO" id="GO:0016491">
    <property type="term" value="F:oxidoreductase activity"/>
    <property type="evidence" value="ECO:0007669"/>
    <property type="project" value="UniProtKB-KW"/>
</dbReference>
<dbReference type="InterPro" id="IPR013154">
    <property type="entry name" value="ADH-like_N"/>
</dbReference>
<dbReference type="SUPFAM" id="SSF51735">
    <property type="entry name" value="NAD(P)-binding Rossmann-fold domains"/>
    <property type="match status" value="1"/>
</dbReference>
<proteinExistence type="inferred from homology"/>
<name>A0A1I6UT92_9ACTN</name>
<evidence type="ECO:0000313" key="15">
    <source>
        <dbReference type="Proteomes" id="UP000198873"/>
    </source>
</evidence>
<gene>
    <name evidence="14" type="ORF">SAMN05444716_106170</name>
</gene>
<evidence type="ECO:0000256" key="12">
    <source>
        <dbReference type="RuleBase" id="RU361277"/>
    </source>
</evidence>
<evidence type="ECO:0000256" key="11">
    <source>
        <dbReference type="ARBA" id="ARBA00049085"/>
    </source>
</evidence>
<dbReference type="InterPro" id="IPR050129">
    <property type="entry name" value="Zn_alcohol_dh"/>
</dbReference>
<comment type="catalytic activity">
    <reaction evidence="10">
        <text>2-deoxy-scyllo-inosamine + NAD(+) = 3-amino-2,3-dideoxy-scyllo-inosose + NADH + H(+)</text>
        <dbReference type="Rhea" id="RHEA:33883"/>
        <dbReference type="ChEBI" id="CHEBI:15378"/>
        <dbReference type="ChEBI" id="CHEBI:57540"/>
        <dbReference type="ChEBI" id="CHEBI:57945"/>
        <dbReference type="ChEBI" id="CHEBI:65002"/>
        <dbReference type="ChEBI" id="CHEBI:65003"/>
        <dbReference type="EC" id="1.1.1.329"/>
    </reaction>
</comment>
<evidence type="ECO:0000256" key="5">
    <source>
        <dbReference type="ARBA" id="ARBA00037678"/>
    </source>
</evidence>
<organism evidence="14 15">
    <name type="scientific">Streptomyces harbinensis</name>
    <dbReference type="NCBI Taxonomy" id="1176198"/>
    <lineage>
        <taxon>Bacteria</taxon>
        <taxon>Bacillati</taxon>
        <taxon>Actinomycetota</taxon>
        <taxon>Actinomycetes</taxon>
        <taxon>Kitasatosporales</taxon>
        <taxon>Streptomycetaceae</taxon>
        <taxon>Streptomyces</taxon>
    </lineage>
</organism>
<dbReference type="InterPro" id="IPR036291">
    <property type="entry name" value="NAD(P)-bd_dom_sf"/>
</dbReference>
<dbReference type="STRING" id="1176198.SAMN05444716_106170"/>
<dbReference type="InterPro" id="IPR013149">
    <property type="entry name" value="ADH-like_C"/>
</dbReference>
<dbReference type="InterPro" id="IPR020843">
    <property type="entry name" value="ER"/>
</dbReference>
<dbReference type="GO" id="GO:0008270">
    <property type="term" value="F:zinc ion binding"/>
    <property type="evidence" value="ECO:0007669"/>
    <property type="project" value="InterPro"/>
</dbReference>
<evidence type="ECO:0000259" key="13">
    <source>
        <dbReference type="SMART" id="SM00829"/>
    </source>
</evidence>
<evidence type="ECO:0000256" key="6">
    <source>
        <dbReference type="ARBA" id="ARBA00037908"/>
    </source>
</evidence>
<evidence type="ECO:0000256" key="3">
    <source>
        <dbReference type="ARBA" id="ARBA00022833"/>
    </source>
</evidence>
<accession>A0A1I6UT92</accession>
<dbReference type="InterPro" id="IPR011032">
    <property type="entry name" value="GroES-like_sf"/>
</dbReference>
<comment type="catalytic activity">
    <reaction evidence="11">
        <text>2-deoxy-scyllo-inosamine + NADP(+) = 3-amino-2,3-dideoxy-scyllo-inosose + NADPH + H(+)</text>
        <dbReference type="Rhea" id="RHEA:33879"/>
        <dbReference type="ChEBI" id="CHEBI:15378"/>
        <dbReference type="ChEBI" id="CHEBI:57783"/>
        <dbReference type="ChEBI" id="CHEBI:58349"/>
        <dbReference type="ChEBI" id="CHEBI:65002"/>
        <dbReference type="ChEBI" id="CHEBI:65003"/>
        <dbReference type="EC" id="1.1.1.329"/>
    </reaction>
</comment>
<evidence type="ECO:0000256" key="10">
    <source>
        <dbReference type="ARBA" id="ARBA00048685"/>
    </source>
</evidence>
<evidence type="ECO:0000256" key="8">
    <source>
        <dbReference type="ARBA" id="ARBA00039102"/>
    </source>
</evidence>
<evidence type="ECO:0000256" key="9">
    <source>
        <dbReference type="ARBA" id="ARBA00039387"/>
    </source>
</evidence>
<evidence type="ECO:0000256" key="7">
    <source>
        <dbReference type="ARBA" id="ARBA00038004"/>
    </source>
</evidence>
<comment type="similarity">
    <text evidence="7">Belongs to the zinc-containing alcohol dehydrogenase family. DOIA dehydrogenase subfamily.</text>
</comment>
<dbReference type="SMART" id="SM00829">
    <property type="entry name" value="PKS_ER"/>
    <property type="match status" value="1"/>
</dbReference>
<dbReference type="SUPFAM" id="SSF50129">
    <property type="entry name" value="GroES-like"/>
    <property type="match status" value="1"/>
</dbReference>
<evidence type="ECO:0000256" key="1">
    <source>
        <dbReference type="ARBA" id="ARBA00001947"/>
    </source>
</evidence>